<proteinExistence type="predicted"/>
<evidence type="ECO:0000313" key="6">
    <source>
        <dbReference type="EMBL" id="CAA9461452.1"/>
    </source>
</evidence>
<sequence length="253" mass="28472">MIPSLKDLLLVDLGCLILHEAHDEDRLARLRGRIEAEREQRNPVIVSPHEDRYLVLDGAHRVRALGELGSRFALVQTVEPPETAEGWGHLLDGVGRSELDDIEGIEVSERPGDATLAEVEIAGGETLRLSAMEDGLQGRVRALWDLQSFYPKGVVVRRVEPDGSARLSGGEVLIRYHSFTPGELAEIVDSGTVLPAGITRFRVRERVLGVRYPLDRMMEGDRSARNAELREFVEDRWEENRVRYYGEPVVLFE</sequence>
<keyword evidence="4" id="KW-0067">ATP-binding</keyword>
<dbReference type="InterPro" id="IPR023098">
    <property type="entry name" value="SerK/SbnI_C"/>
</dbReference>
<name>A0A6J4R1G2_9ACTN</name>
<protein>
    <submittedName>
        <fullName evidence="6">ParB-like nuclease</fullName>
    </submittedName>
</protein>
<dbReference type="SUPFAM" id="SSF110849">
    <property type="entry name" value="ParB/Sulfiredoxin"/>
    <property type="match status" value="1"/>
</dbReference>
<dbReference type="Gene3D" id="3.30.1760.10">
    <property type="entry name" value="Conserved hypothetical protein from pyrococcus furiosus pfu- 392566-001, domain 2"/>
    <property type="match status" value="1"/>
</dbReference>
<dbReference type="EMBL" id="CADCVF010000054">
    <property type="protein sequence ID" value="CAA9461452.1"/>
    <property type="molecule type" value="Genomic_DNA"/>
</dbReference>
<dbReference type="InterPro" id="IPR003115">
    <property type="entry name" value="ParB_N"/>
</dbReference>
<keyword evidence="1" id="KW-0808">Transferase</keyword>
<dbReference type="Gene3D" id="3.90.1530.10">
    <property type="entry name" value="Conserved hypothetical protein from pyrococcus furiosus pfu- 392566-001, ParB domain"/>
    <property type="match status" value="1"/>
</dbReference>
<evidence type="ECO:0000259" key="5">
    <source>
        <dbReference type="SMART" id="SM00470"/>
    </source>
</evidence>
<dbReference type="AlphaFoldDB" id="A0A6J4R1G2"/>
<dbReference type="GO" id="GO:0005524">
    <property type="term" value="F:ATP binding"/>
    <property type="evidence" value="ECO:0007669"/>
    <property type="project" value="UniProtKB-KW"/>
</dbReference>
<gene>
    <name evidence="6" type="ORF">AVDCRST_MAG58-2678</name>
</gene>
<dbReference type="InterPro" id="IPR036086">
    <property type="entry name" value="ParB/Sulfiredoxin_sf"/>
</dbReference>
<keyword evidence="2" id="KW-0547">Nucleotide-binding</keyword>
<dbReference type="SMART" id="SM00470">
    <property type="entry name" value="ParB"/>
    <property type="match status" value="1"/>
</dbReference>
<evidence type="ECO:0000256" key="4">
    <source>
        <dbReference type="ARBA" id="ARBA00022840"/>
    </source>
</evidence>
<evidence type="ECO:0000256" key="1">
    <source>
        <dbReference type="ARBA" id="ARBA00022679"/>
    </source>
</evidence>
<dbReference type="GO" id="GO:0016301">
    <property type="term" value="F:kinase activity"/>
    <property type="evidence" value="ECO:0007669"/>
    <property type="project" value="UniProtKB-KW"/>
</dbReference>
<organism evidence="6">
    <name type="scientific">uncultured Rubrobacteraceae bacterium</name>
    <dbReference type="NCBI Taxonomy" id="349277"/>
    <lineage>
        <taxon>Bacteria</taxon>
        <taxon>Bacillati</taxon>
        <taxon>Actinomycetota</taxon>
        <taxon>Rubrobacteria</taxon>
        <taxon>Rubrobacterales</taxon>
        <taxon>Rubrobacteraceae</taxon>
        <taxon>environmental samples</taxon>
    </lineage>
</organism>
<accession>A0A6J4R1G2</accession>
<evidence type="ECO:0000256" key="3">
    <source>
        <dbReference type="ARBA" id="ARBA00022777"/>
    </source>
</evidence>
<feature type="domain" description="ParB-like N-terminal" evidence="5">
    <location>
        <begin position="9"/>
        <end position="93"/>
    </location>
</feature>
<evidence type="ECO:0000256" key="2">
    <source>
        <dbReference type="ARBA" id="ARBA00022741"/>
    </source>
</evidence>
<keyword evidence="3" id="KW-0418">Kinase</keyword>
<reference evidence="6" key="1">
    <citation type="submission" date="2020-02" db="EMBL/GenBank/DDBJ databases">
        <authorList>
            <person name="Meier V. D."/>
        </authorList>
    </citation>
    <scope>NUCLEOTIDE SEQUENCE</scope>
    <source>
        <strain evidence="6">AVDCRST_MAG58</strain>
    </source>
</reference>